<sequence>MKRSKSINLDSMRKVKSASPLMRPLTLAIASVTLAACGSSEEEVQVVSSIEDCKVSTTLTQAQCEVAYQQALQEAERTGPKYSSQAACEAEFGYDQCNRSSQGSFFTPFMAGFLVSNLLDSGRSNRYNPVYRYPKSGSSDRIMTADGRVIGNAGQRSYKVDKSNLQSKPTVTRTVSRGGFGSVASAKSSWGGGKKSSWGG</sequence>
<dbReference type="InterPro" id="IPR009576">
    <property type="entry name" value="Biofilm_formation_YgiB"/>
</dbReference>
<evidence type="ECO:0000313" key="2">
    <source>
        <dbReference type="EMBL" id="MCZ2721454.1"/>
    </source>
</evidence>
<evidence type="ECO:0000313" key="3">
    <source>
        <dbReference type="Proteomes" id="UP001149719"/>
    </source>
</evidence>
<feature type="region of interest" description="Disordered" evidence="1">
    <location>
        <begin position="162"/>
        <end position="200"/>
    </location>
</feature>
<keyword evidence="3" id="KW-1185">Reference proteome</keyword>
<dbReference type="RefSeq" id="WP_269124252.1">
    <property type="nucleotide sequence ID" value="NZ_JAPUBN010000013.1"/>
</dbReference>
<name>A0ABT4JV74_9GAMM</name>
<organism evidence="2 3">
    <name type="scientific">Marinomonas phaeophyticola</name>
    <dbReference type="NCBI Taxonomy" id="3004091"/>
    <lineage>
        <taxon>Bacteria</taxon>
        <taxon>Pseudomonadati</taxon>
        <taxon>Pseudomonadota</taxon>
        <taxon>Gammaproteobacteria</taxon>
        <taxon>Oceanospirillales</taxon>
        <taxon>Oceanospirillaceae</taxon>
        <taxon>Marinomonas</taxon>
    </lineage>
</organism>
<reference evidence="2" key="1">
    <citation type="submission" date="2022-12" db="EMBL/GenBank/DDBJ databases">
        <title>Marinomonas 15G1-11 sp. nov, isolated from marine algae.</title>
        <authorList>
            <person name="Butt M."/>
            <person name="Choi D.G."/>
            <person name="Kim J.M."/>
            <person name="Lee J.K."/>
            <person name="Baek J.H."/>
            <person name="Jeon C.O."/>
        </authorList>
    </citation>
    <scope>NUCLEOTIDE SEQUENCE</scope>
    <source>
        <strain evidence="2">15G1-11</strain>
    </source>
</reference>
<dbReference type="Pfam" id="PF06693">
    <property type="entry name" value="DUF1190"/>
    <property type="match status" value="1"/>
</dbReference>
<proteinExistence type="predicted"/>
<comment type="caution">
    <text evidence="2">The sequence shown here is derived from an EMBL/GenBank/DDBJ whole genome shotgun (WGS) entry which is preliminary data.</text>
</comment>
<gene>
    <name evidence="2" type="ORF">O1D97_07255</name>
</gene>
<accession>A0ABT4JV74</accession>
<protein>
    <submittedName>
        <fullName evidence="2">DUF1190 domain-containing protein</fullName>
    </submittedName>
</protein>
<feature type="compositionally biased region" description="Gly residues" evidence="1">
    <location>
        <begin position="190"/>
        <end position="200"/>
    </location>
</feature>
<dbReference type="Proteomes" id="UP001149719">
    <property type="component" value="Unassembled WGS sequence"/>
</dbReference>
<feature type="compositionally biased region" description="Polar residues" evidence="1">
    <location>
        <begin position="163"/>
        <end position="175"/>
    </location>
</feature>
<evidence type="ECO:0000256" key="1">
    <source>
        <dbReference type="SAM" id="MobiDB-lite"/>
    </source>
</evidence>
<dbReference type="EMBL" id="JAPUBN010000013">
    <property type="protein sequence ID" value="MCZ2721454.1"/>
    <property type="molecule type" value="Genomic_DNA"/>
</dbReference>